<dbReference type="EMBL" id="MU003697">
    <property type="protein sequence ID" value="KAF2812226.1"/>
    <property type="molecule type" value="Genomic_DNA"/>
</dbReference>
<proteinExistence type="predicted"/>
<name>A0A6A6YTE7_9PEZI</name>
<evidence type="ECO:0000313" key="1">
    <source>
        <dbReference type="EMBL" id="KAF2812226.1"/>
    </source>
</evidence>
<dbReference type="AlphaFoldDB" id="A0A6A6YTE7"/>
<evidence type="ECO:0000313" key="2">
    <source>
        <dbReference type="Proteomes" id="UP000504636"/>
    </source>
</evidence>
<accession>A0A6A6YTE7</accession>
<reference evidence="3" key="3">
    <citation type="submission" date="2025-04" db="UniProtKB">
        <authorList>
            <consortium name="RefSeq"/>
        </authorList>
    </citation>
    <scope>IDENTIFICATION</scope>
    <source>
        <strain evidence="3">CBS 304.34</strain>
    </source>
</reference>
<organism evidence="1">
    <name type="scientific">Mytilinidion resinicola</name>
    <dbReference type="NCBI Taxonomy" id="574789"/>
    <lineage>
        <taxon>Eukaryota</taxon>
        <taxon>Fungi</taxon>
        <taxon>Dikarya</taxon>
        <taxon>Ascomycota</taxon>
        <taxon>Pezizomycotina</taxon>
        <taxon>Dothideomycetes</taxon>
        <taxon>Pleosporomycetidae</taxon>
        <taxon>Mytilinidiales</taxon>
        <taxon>Mytilinidiaceae</taxon>
        <taxon>Mytilinidion</taxon>
    </lineage>
</organism>
<keyword evidence="2" id="KW-1185">Reference proteome</keyword>
<reference evidence="1 3" key="1">
    <citation type="journal article" date="2020" name="Stud. Mycol.">
        <title>101 Dothideomycetes genomes: a test case for predicting lifestyles and emergence of pathogens.</title>
        <authorList>
            <person name="Haridas S."/>
            <person name="Albert R."/>
            <person name="Binder M."/>
            <person name="Bloem J."/>
            <person name="Labutti K."/>
            <person name="Salamov A."/>
            <person name="Andreopoulos B."/>
            <person name="Baker S."/>
            <person name="Barry K."/>
            <person name="Bills G."/>
            <person name="Bluhm B."/>
            <person name="Cannon C."/>
            <person name="Castanera R."/>
            <person name="Culley D."/>
            <person name="Daum C."/>
            <person name="Ezra D."/>
            <person name="Gonzalez J."/>
            <person name="Henrissat B."/>
            <person name="Kuo A."/>
            <person name="Liang C."/>
            <person name="Lipzen A."/>
            <person name="Lutzoni F."/>
            <person name="Magnuson J."/>
            <person name="Mondo S."/>
            <person name="Nolan M."/>
            <person name="Ohm R."/>
            <person name="Pangilinan J."/>
            <person name="Park H.-J."/>
            <person name="Ramirez L."/>
            <person name="Alfaro M."/>
            <person name="Sun H."/>
            <person name="Tritt A."/>
            <person name="Yoshinaga Y."/>
            <person name="Zwiers L.-H."/>
            <person name="Turgeon B."/>
            <person name="Goodwin S."/>
            <person name="Spatafora J."/>
            <person name="Crous P."/>
            <person name="Grigoriev I."/>
        </authorList>
    </citation>
    <scope>NUCLEOTIDE SEQUENCE</scope>
    <source>
        <strain evidence="1 3">CBS 304.34</strain>
    </source>
</reference>
<protein>
    <submittedName>
        <fullName evidence="1 3">Uncharacterized protein</fullName>
    </submittedName>
</protein>
<sequence length="181" mass="19496">MVASHALTKAATSPSFLLLTHHNSTILLSPSMTAAPTASTKPHPHPSGRVLPPYLERQRQAASTGRAHRRFSDAAGLRTIFAEATKACREVRAITTNLNRTADRRSIECGWVEGPLTGVGLLSTEFGSAAGSKYYCDEWRLAGQRELPYRVERAATANLSGTAGRRATELRRVEGLLDAAG</sequence>
<dbReference type="RefSeq" id="XP_033579190.1">
    <property type="nucleotide sequence ID" value="XM_033725257.1"/>
</dbReference>
<dbReference type="Proteomes" id="UP000504636">
    <property type="component" value="Unplaced"/>
</dbReference>
<gene>
    <name evidence="1 3" type="ORF">BDZ99DRAFT_518081</name>
</gene>
<reference evidence="3" key="2">
    <citation type="submission" date="2020-04" db="EMBL/GenBank/DDBJ databases">
        <authorList>
            <consortium name="NCBI Genome Project"/>
        </authorList>
    </citation>
    <scope>NUCLEOTIDE SEQUENCE</scope>
    <source>
        <strain evidence="3">CBS 304.34</strain>
    </source>
</reference>
<evidence type="ECO:0000313" key="3">
    <source>
        <dbReference type="RefSeq" id="XP_033579190.1"/>
    </source>
</evidence>
<dbReference type="GeneID" id="54466150"/>